<sequence length="71" mass="8347">MERKVSLGKYPLLMEDPVGDQLVANLEKEREPSTFFEESVNQQFVIPELEPMLIDKNTRRGELALRLRSKW</sequence>
<organism evidence="1 2">
    <name type="scientific">Phaseolus angularis</name>
    <name type="common">Azuki bean</name>
    <name type="synonym">Vigna angularis</name>
    <dbReference type="NCBI Taxonomy" id="3914"/>
    <lineage>
        <taxon>Eukaryota</taxon>
        <taxon>Viridiplantae</taxon>
        <taxon>Streptophyta</taxon>
        <taxon>Embryophyta</taxon>
        <taxon>Tracheophyta</taxon>
        <taxon>Spermatophyta</taxon>
        <taxon>Magnoliopsida</taxon>
        <taxon>eudicotyledons</taxon>
        <taxon>Gunneridae</taxon>
        <taxon>Pentapetalae</taxon>
        <taxon>rosids</taxon>
        <taxon>fabids</taxon>
        <taxon>Fabales</taxon>
        <taxon>Fabaceae</taxon>
        <taxon>Papilionoideae</taxon>
        <taxon>50 kb inversion clade</taxon>
        <taxon>NPAAA clade</taxon>
        <taxon>indigoferoid/millettioid clade</taxon>
        <taxon>Phaseoleae</taxon>
        <taxon>Vigna</taxon>
    </lineage>
</organism>
<evidence type="ECO:0000313" key="1">
    <source>
        <dbReference type="EMBL" id="KAG2409569.1"/>
    </source>
</evidence>
<reference evidence="1 2" key="1">
    <citation type="submission" date="2020-05" db="EMBL/GenBank/DDBJ databases">
        <title>Vigna angularis (adzuki bean) Var. LongXiaoDou No. 4 denovo assembly.</title>
        <authorList>
            <person name="Xiang H."/>
        </authorList>
    </citation>
    <scope>NUCLEOTIDE SEQUENCE [LARGE SCALE GENOMIC DNA]</scope>
    <source>
        <tissue evidence="1">Leaf</tissue>
    </source>
</reference>
<evidence type="ECO:0000313" key="2">
    <source>
        <dbReference type="Proteomes" id="UP000743370"/>
    </source>
</evidence>
<accession>A0A8T0LBP3</accession>
<dbReference type="AlphaFoldDB" id="A0A8T0LBP3"/>
<name>A0A8T0LBP3_PHAAN</name>
<gene>
    <name evidence="1" type="ORF">HKW66_Vig0002340</name>
</gene>
<protein>
    <submittedName>
        <fullName evidence="1">Uncharacterized protein</fullName>
    </submittedName>
</protein>
<dbReference type="Proteomes" id="UP000743370">
    <property type="component" value="Unassembled WGS sequence"/>
</dbReference>
<comment type="caution">
    <text evidence="1">The sequence shown here is derived from an EMBL/GenBank/DDBJ whole genome shotgun (WGS) entry which is preliminary data.</text>
</comment>
<dbReference type="EMBL" id="JABFOF010000001">
    <property type="protein sequence ID" value="KAG2409569.1"/>
    <property type="molecule type" value="Genomic_DNA"/>
</dbReference>
<proteinExistence type="predicted"/>